<sequence>MDKMQGEITAHKYNALEAKAQIRRATEMEMGLRAKIHALQLRTTDAEARARHSSGISGCGLTQQAGDGLSNIKEEYGEEVDREVLEDVLGARVIAGCKVPKEEAKGEDVAASHHRCSQGEQHARATKKARRQKGTSYYKMVLNTLMEKQELLPEKEEAFAKEAAATASKLLYRRC</sequence>
<accession>A0A811SCT2</accession>
<dbReference type="Proteomes" id="UP000604825">
    <property type="component" value="Unassembled WGS sequence"/>
</dbReference>
<comment type="caution">
    <text evidence="1">The sequence shown here is derived from an EMBL/GenBank/DDBJ whole genome shotgun (WGS) entry which is preliminary data.</text>
</comment>
<keyword evidence="2" id="KW-1185">Reference proteome</keyword>
<organism evidence="1 2">
    <name type="scientific">Miscanthus lutarioriparius</name>
    <dbReference type="NCBI Taxonomy" id="422564"/>
    <lineage>
        <taxon>Eukaryota</taxon>
        <taxon>Viridiplantae</taxon>
        <taxon>Streptophyta</taxon>
        <taxon>Embryophyta</taxon>
        <taxon>Tracheophyta</taxon>
        <taxon>Spermatophyta</taxon>
        <taxon>Magnoliopsida</taxon>
        <taxon>Liliopsida</taxon>
        <taxon>Poales</taxon>
        <taxon>Poaceae</taxon>
        <taxon>PACMAD clade</taxon>
        <taxon>Panicoideae</taxon>
        <taxon>Andropogonodae</taxon>
        <taxon>Andropogoneae</taxon>
        <taxon>Saccharinae</taxon>
        <taxon>Miscanthus</taxon>
    </lineage>
</organism>
<evidence type="ECO:0000313" key="2">
    <source>
        <dbReference type="Proteomes" id="UP000604825"/>
    </source>
</evidence>
<gene>
    <name evidence="1" type="ORF">NCGR_LOCUS63201</name>
</gene>
<proteinExistence type="predicted"/>
<dbReference type="EMBL" id="CAJGYO010000019">
    <property type="protein sequence ID" value="CAD6339103.1"/>
    <property type="molecule type" value="Genomic_DNA"/>
</dbReference>
<protein>
    <submittedName>
        <fullName evidence="1">Uncharacterized protein</fullName>
    </submittedName>
</protein>
<dbReference type="AlphaFoldDB" id="A0A811SCT2"/>
<name>A0A811SCT2_9POAL</name>
<evidence type="ECO:0000313" key="1">
    <source>
        <dbReference type="EMBL" id="CAD6339103.1"/>
    </source>
</evidence>
<reference evidence="1" key="1">
    <citation type="submission" date="2020-10" db="EMBL/GenBank/DDBJ databases">
        <authorList>
            <person name="Han B."/>
            <person name="Lu T."/>
            <person name="Zhao Q."/>
            <person name="Huang X."/>
            <person name="Zhao Y."/>
        </authorList>
    </citation>
    <scope>NUCLEOTIDE SEQUENCE</scope>
</reference>